<protein>
    <submittedName>
        <fullName evidence="2">Uncharacterized protein</fullName>
    </submittedName>
</protein>
<feature type="compositionally biased region" description="Basic and acidic residues" evidence="1">
    <location>
        <begin position="33"/>
        <end position="43"/>
    </location>
</feature>
<feature type="compositionally biased region" description="Polar residues" evidence="1">
    <location>
        <begin position="44"/>
        <end position="57"/>
    </location>
</feature>
<dbReference type="EMBL" id="JAWXYG010000003">
    <property type="protein sequence ID" value="KAK4277279.1"/>
    <property type="molecule type" value="Genomic_DNA"/>
</dbReference>
<organism evidence="2 3">
    <name type="scientific">Acacia crassicarpa</name>
    <name type="common">northern wattle</name>
    <dbReference type="NCBI Taxonomy" id="499986"/>
    <lineage>
        <taxon>Eukaryota</taxon>
        <taxon>Viridiplantae</taxon>
        <taxon>Streptophyta</taxon>
        <taxon>Embryophyta</taxon>
        <taxon>Tracheophyta</taxon>
        <taxon>Spermatophyta</taxon>
        <taxon>Magnoliopsida</taxon>
        <taxon>eudicotyledons</taxon>
        <taxon>Gunneridae</taxon>
        <taxon>Pentapetalae</taxon>
        <taxon>rosids</taxon>
        <taxon>fabids</taxon>
        <taxon>Fabales</taxon>
        <taxon>Fabaceae</taxon>
        <taxon>Caesalpinioideae</taxon>
        <taxon>mimosoid clade</taxon>
        <taxon>Acacieae</taxon>
        <taxon>Acacia</taxon>
    </lineage>
</organism>
<keyword evidence="3" id="KW-1185">Reference proteome</keyword>
<evidence type="ECO:0000256" key="1">
    <source>
        <dbReference type="SAM" id="MobiDB-lite"/>
    </source>
</evidence>
<reference evidence="2" key="1">
    <citation type="submission" date="2023-10" db="EMBL/GenBank/DDBJ databases">
        <title>Chromosome-level genome of the transformable northern wattle, Acacia crassicarpa.</title>
        <authorList>
            <person name="Massaro I."/>
            <person name="Sinha N.R."/>
            <person name="Poethig S."/>
            <person name="Leichty A.R."/>
        </authorList>
    </citation>
    <scope>NUCLEOTIDE SEQUENCE</scope>
    <source>
        <strain evidence="2">Acra3RX</strain>
        <tissue evidence="2">Leaf</tissue>
    </source>
</reference>
<evidence type="ECO:0000313" key="3">
    <source>
        <dbReference type="Proteomes" id="UP001293593"/>
    </source>
</evidence>
<evidence type="ECO:0000313" key="2">
    <source>
        <dbReference type="EMBL" id="KAK4277279.1"/>
    </source>
</evidence>
<sequence length="90" mass="10511">MQGLFRFFLRKTSGILSNFASKEVWFSWPMSRKDDEETNHSGEDSQLVSGISHSPSLEKSARHLSWADLTEEDEFEDQENKRKKLMPVDF</sequence>
<accession>A0AAE1KK45</accession>
<feature type="region of interest" description="Disordered" evidence="1">
    <location>
        <begin position="33"/>
        <end position="58"/>
    </location>
</feature>
<gene>
    <name evidence="2" type="ORF">QN277_015297</name>
</gene>
<dbReference type="AlphaFoldDB" id="A0AAE1KK45"/>
<name>A0AAE1KK45_9FABA</name>
<proteinExistence type="predicted"/>
<dbReference type="Proteomes" id="UP001293593">
    <property type="component" value="Unassembled WGS sequence"/>
</dbReference>
<comment type="caution">
    <text evidence="2">The sequence shown here is derived from an EMBL/GenBank/DDBJ whole genome shotgun (WGS) entry which is preliminary data.</text>
</comment>